<dbReference type="EMBL" id="RCMK01001667">
    <property type="protein sequence ID" value="KAG2890189.1"/>
    <property type="molecule type" value="Genomic_DNA"/>
</dbReference>
<evidence type="ECO:0000313" key="2">
    <source>
        <dbReference type="EMBL" id="KAG2882287.1"/>
    </source>
</evidence>
<evidence type="ECO:0000313" key="1">
    <source>
        <dbReference type="EMBL" id="KAG2823908.1"/>
    </source>
</evidence>
<dbReference type="Proteomes" id="UP000774804">
    <property type="component" value="Unassembled WGS sequence"/>
</dbReference>
<dbReference type="VEuPathDB" id="FungiDB:PC110_g18491"/>
<dbReference type="Proteomes" id="UP000760860">
    <property type="component" value="Unassembled WGS sequence"/>
</dbReference>
<accession>A0A8T1EXW3</accession>
<name>A0A8T1EXW3_9STRA</name>
<dbReference type="Proteomes" id="UP000697107">
    <property type="component" value="Unassembled WGS sequence"/>
</dbReference>
<sequence>MPRLSACQVALLELRVVLDIRAEAAALRHIYDDEDLSEDDLDVLHAASYERVLGSRYFDRPSSYRRRSDRWKSLLYDTTLLNKNEFLEHF</sequence>
<reference evidence="4" key="1">
    <citation type="submission" date="2018-10" db="EMBL/GenBank/DDBJ databases">
        <title>Effector identification in a new, highly contiguous assembly of the strawberry crown rot pathogen Phytophthora cactorum.</title>
        <authorList>
            <person name="Armitage A.D."/>
            <person name="Nellist C.F."/>
            <person name="Bates H."/>
            <person name="Vickerstaff R.J."/>
            <person name="Harrison R.J."/>
        </authorList>
    </citation>
    <scope>NUCLEOTIDE SEQUENCE</scope>
    <source>
        <strain evidence="1">15-7</strain>
        <strain evidence="2">4032</strain>
        <strain evidence="3">4040</strain>
        <strain evidence="4">P415</strain>
        <strain evidence="5">P421</strain>
    </source>
</reference>
<evidence type="ECO:0000313" key="6">
    <source>
        <dbReference type="Proteomes" id="UP000697107"/>
    </source>
</evidence>
<evidence type="ECO:0000313" key="4">
    <source>
        <dbReference type="EMBL" id="KAG2961231.1"/>
    </source>
</evidence>
<dbReference type="EMBL" id="RCMI01001676">
    <property type="protein sequence ID" value="KAG2882287.1"/>
    <property type="molecule type" value="Genomic_DNA"/>
</dbReference>
<dbReference type="AlphaFoldDB" id="A0A8T1EXW3"/>
<proteinExistence type="predicted"/>
<dbReference type="EMBL" id="RCMG01001587">
    <property type="protein sequence ID" value="KAG2823908.1"/>
    <property type="molecule type" value="Genomic_DNA"/>
</dbReference>
<comment type="caution">
    <text evidence="4">The sequence shown here is derived from an EMBL/GenBank/DDBJ whole genome shotgun (WGS) entry which is preliminary data.</text>
</comment>
<evidence type="ECO:0000313" key="5">
    <source>
        <dbReference type="EMBL" id="KAG3224251.1"/>
    </source>
</evidence>
<dbReference type="Proteomes" id="UP000735874">
    <property type="component" value="Unassembled WGS sequence"/>
</dbReference>
<gene>
    <name evidence="1" type="ORF">PC113_g22110</name>
    <name evidence="2" type="ORF">PC115_g21977</name>
    <name evidence="3" type="ORF">PC117_g24523</name>
    <name evidence="4" type="ORF">PC118_g22082</name>
    <name evidence="5" type="ORF">PC129_g5100</name>
</gene>
<protein>
    <submittedName>
        <fullName evidence="4">Uncharacterized protein</fullName>
    </submittedName>
</protein>
<dbReference type="EMBL" id="RCML01001637">
    <property type="protein sequence ID" value="KAG2961231.1"/>
    <property type="molecule type" value="Genomic_DNA"/>
</dbReference>
<dbReference type="EMBL" id="RCMV01000118">
    <property type="protein sequence ID" value="KAG3224251.1"/>
    <property type="molecule type" value="Genomic_DNA"/>
</dbReference>
<evidence type="ECO:0000313" key="3">
    <source>
        <dbReference type="EMBL" id="KAG2890189.1"/>
    </source>
</evidence>
<dbReference type="Proteomes" id="UP000736787">
    <property type="component" value="Unassembled WGS sequence"/>
</dbReference>
<organism evidence="4 6">
    <name type="scientific">Phytophthora cactorum</name>
    <dbReference type="NCBI Taxonomy" id="29920"/>
    <lineage>
        <taxon>Eukaryota</taxon>
        <taxon>Sar</taxon>
        <taxon>Stramenopiles</taxon>
        <taxon>Oomycota</taxon>
        <taxon>Peronosporomycetes</taxon>
        <taxon>Peronosporales</taxon>
        <taxon>Peronosporaceae</taxon>
        <taxon>Phytophthora</taxon>
    </lineage>
</organism>